<feature type="compositionally biased region" description="Basic residues" evidence="1">
    <location>
        <begin position="29"/>
        <end position="46"/>
    </location>
</feature>
<dbReference type="AlphaFoldDB" id="A0A0P0XQ71"/>
<keyword evidence="3" id="KW-1185">Reference proteome</keyword>
<dbReference type="Proteomes" id="UP000059680">
    <property type="component" value="Chromosome 9"/>
</dbReference>
<proteinExistence type="predicted"/>
<dbReference type="PaxDb" id="39947-A0A0P0XQ71"/>
<evidence type="ECO:0000313" key="3">
    <source>
        <dbReference type="Proteomes" id="UP000059680"/>
    </source>
</evidence>
<reference evidence="3" key="1">
    <citation type="journal article" date="2005" name="Nature">
        <title>The map-based sequence of the rice genome.</title>
        <authorList>
            <consortium name="International rice genome sequencing project (IRGSP)"/>
            <person name="Matsumoto T."/>
            <person name="Wu J."/>
            <person name="Kanamori H."/>
            <person name="Katayose Y."/>
            <person name="Fujisawa M."/>
            <person name="Namiki N."/>
            <person name="Mizuno H."/>
            <person name="Yamamoto K."/>
            <person name="Antonio B.A."/>
            <person name="Baba T."/>
            <person name="Sakata K."/>
            <person name="Nagamura Y."/>
            <person name="Aoki H."/>
            <person name="Arikawa K."/>
            <person name="Arita K."/>
            <person name="Bito T."/>
            <person name="Chiden Y."/>
            <person name="Fujitsuka N."/>
            <person name="Fukunaka R."/>
            <person name="Hamada M."/>
            <person name="Harada C."/>
            <person name="Hayashi A."/>
            <person name="Hijishita S."/>
            <person name="Honda M."/>
            <person name="Hosokawa S."/>
            <person name="Ichikawa Y."/>
            <person name="Idonuma A."/>
            <person name="Iijima M."/>
            <person name="Ikeda M."/>
            <person name="Ikeno M."/>
            <person name="Ito K."/>
            <person name="Ito S."/>
            <person name="Ito T."/>
            <person name="Ito Y."/>
            <person name="Ito Y."/>
            <person name="Iwabuchi A."/>
            <person name="Kamiya K."/>
            <person name="Karasawa W."/>
            <person name="Kurita K."/>
            <person name="Katagiri S."/>
            <person name="Kikuta A."/>
            <person name="Kobayashi H."/>
            <person name="Kobayashi N."/>
            <person name="Machita K."/>
            <person name="Maehara T."/>
            <person name="Masukawa M."/>
            <person name="Mizubayashi T."/>
            <person name="Mukai Y."/>
            <person name="Nagasaki H."/>
            <person name="Nagata Y."/>
            <person name="Naito S."/>
            <person name="Nakashima M."/>
            <person name="Nakama Y."/>
            <person name="Nakamichi Y."/>
            <person name="Nakamura M."/>
            <person name="Meguro A."/>
            <person name="Negishi M."/>
            <person name="Ohta I."/>
            <person name="Ohta T."/>
            <person name="Okamoto M."/>
            <person name="Ono N."/>
            <person name="Saji S."/>
            <person name="Sakaguchi M."/>
            <person name="Sakai K."/>
            <person name="Shibata M."/>
            <person name="Shimokawa T."/>
            <person name="Song J."/>
            <person name="Takazaki Y."/>
            <person name="Terasawa K."/>
            <person name="Tsugane M."/>
            <person name="Tsuji K."/>
            <person name="Ueda S."/>
            <person name="Waki K."/>
            <person name="Yamagata H."/>
            <person name="Yamamoto M."/>
            <person name="Yamamoto S."/>
            <person name="Yamane H."/>
            <person name="Yoshiki S."/>
            <person name="Yoshihara R."/>
            <person name="Yukawa K."/>
            <person name="Zhong H."/>
            <person name="Yano M."/>
            <person name="Yuan Q."/>
            <person name="Ouyang S."/>
            <person name="Liu J."/>
            <person name="Jones K.M."/>
            <person name="Gansberger K."/>
            <person name="Moffat K."/>
            <person name="Hill J."/>
            <person name="Bera J."/>
            <person name="Fadrosh D."/>
            <person name="Jin S."/>
            <person name="Johri S."/>
            <person name="Kim M."/>
            <person name="Overton L."/>
            <person name="Reardon M."/>
            <person name="Tsitrin T."/>
            <person name="Vuong H."/>
            <person name="Weaver B."/>
            <person name="Ciecko A."/>
            <person name="Tallon L."/>
            <person name="Jackson J."/>
            <person name="Pai G."/>
            <person name="Aken S.V."/>
            <person name="Utterback T."/>
            <person name="Reidmuller S."/>
            <person name="Feldblyum T."/>
            <person name="Hsiao J."/>
            <person name="Zismann V."/>
            <person name="Iobst S."/>
            <person name="de Vazeille A.R."/>
            <person name="Buell C.R."/>
            <person name="Ying K."/>
            <person name="Li Y."/>
            <person name="Lu T."/>
            <person name="Huang Y."/>
            <person name="Zhao Q."/>
            <person name="Feng Q."/>
            <person name="Zhang L."/>
            <person name="Zhu J."/>
            <person name="Weng Q."/>
            <person name="Mu J."/>
            <person name="Lu Y."/>
            <person name="Fan D."/>
            <person name="Liu Y."/>
            <person name="Guan J."/>
            <person name="Zhang Y."/>
            <person name="Yu S."/>
            <person name="Liu X."/>
            <person name="Zhang Y."/>
            <person name="Hong G."/>
            <person name="Han B."/>
            <person name="Choisne N."/>
            <person name="Demange N."/>
            <person name="Orjeda G."/>
            <person name="Samain S."/>
            <person name="Cattolico L."/>
            <person name="Pelletier E."/>
            <person name="Couloux A."/>
            <person name="Segurens B."/>
            <person name="Wincker P."/>
            <person name="D'Hont A."/>
            <person name="Scarpelli C."/>
            <person name="Weissenbach J."/>
            <person name="Salanoubat M."/>
            <person name="Quetier F."/>
            <person name="Yu Y."/>
            <person name="Kim H.R."/>
            <person name="Rambo T."/>
            <person name="Currie J."/>
            <person name="Collura K."/>
            <person name="Luo M."/>
            <person name="Yang T."/>
            <person name="Ammiraju J.S.S."/>
            <person name="Engler F."/>
            <person name="Soderlund C."/>
            <person name="Wing R.A."/>
            <person name="Palmer L.E."/>
            <person name="de la Bastide M."/>
            <person name="Spiegel L."/>
            <person name="Nascimento L."/>
            <person name="Zutavern T."/>
            <person name="O'Shaughnessy A."/>
            <person name="Dike S."/>
            <person name="Dedhia N."/>
            <person name="Preston R."/>
            <person name="Balija V."/>
            <person name="McCombie W.R."/>
            <person name="Chow T."/>
            <person name="Chen H."/>
            <person name="Chung M."/>
            <person name="Chen C."/>
            <person name="Shaw J."/>
            <person name="Wu H."/>
            <person name="Hsiao K."/>
            <person name="Chao Y."/>
            <person name="Chu M."/>
            <person name="Cheng C."/>
            <person name="Hour A."/>
            <person name="Lee P."/>
            <person name="Lin S."/>
            <person name="Lin Y."/>
            <person name="Liou J."/>
            <person name="Liu S."/>
            <person name="Hsing Y."/>
            <person name="Raghuvanshi S."/>
            <person name="Mohanty A."/>
            <person name="Bharti A.K."/>
            <person name="Gaur A."/>
            <person name="Gupta V."/>
            <person name="Kumar D."/>
            <person name="Ravi V."/>
            <person name="Vij S."/>
            <person name="Kapur A."/>
            <person name="Khurana P."/>
            <person name="Khurana P."/>
            <person name="Khurana J.P."/>
            <person name="Tyagi A.K."/>
            <person name="Gaikwad K."/>
            <person name="Singh A."/>
            <person name="Dalal V."/>
            <person name="Srivastava S."/>
            <person name="Dixit A."/>
            <person name="Pal A.K."/>
            <person name="Ghazi I.A."/>
            <person name="Yadav M."/>
            <person name="Pandit A."/>
            <person name="Bhargava A."/>
            <person name="Sureshbabu K."/>
            <person name="Batra K."/>
            <person name="Sharma T.R."/>
            <person name="Mohapatra T."/>
            <person name="Singh N.K."/>
            <person name="Messing J."/>
            <person name="Nelson A.B."/>
            <person name="Fuks G."/>
            <person name="Kavchok S."/>
            <person name="Keizer G."/>
            <person name="Linton E."/>
            <person name="Llaca V."/>
            <person name="Song R."/>
            <person name="Tanyolac B."/>
            <person name="Young S."/>
            <person name="Ho-Il K."/>
            <person name="Hahn J.H."/>
            <person name="Sangsakoo G."/>
            <person name="Vanavichit A."/>
            <person name="de Mattos Luiz.A.T."/>
            <person name="Zimmer P.D."/>
            <person name="Malone G."/>
            <person name="Dellagostin O."/>
            <person name="de Oliveira A.C."/>
            <person name="Bevan M."/>
            <person name="Bancroft I."/>
            <person name="Minx P."/>
            <person name="Cordum H."/>
            <person name="Wilson R."/>
            <person name="Cheng Z."/>
            <person name="Jin W."/>
            <person name="Jiang J."/>
            <person name="Leong S.A."/>
            <person name="Iwama H."/>
            <person name="Gojobori T."/>
            <person name="Itoh T."/>
            <person name="Niimura Y."/>
            <person name="Fujii Y."/>
            <person name="Habara T."/>
            <person name="Sakai H."/>
            <person name="Sato Y."/>
            <person name="Wilson G."/>
            <person name="Kumar K."/>
            <person name="McCouch S."/>
            <person name="Juretic N."/>
            <person name="Hoen D."/>
            <person name="Wright S."/>
            <person name="Bruskiewich R."/>
            <person name="Bureau T."/>
            <person name="Miyao A."/>
            <person name="Hirochika H."/>
            <person name="Nishikawa T."/>
            <person name="Kadowaki K."/>
            <person name="Sugiura M."/>
            <person name="Burr B."/>
            <person name="Sasaki T."/>
        </authorList>
    </citation>
    <scope>NUCLEOTIDE SEQUENCE [LARGE SCALE GENOMIC DNA]</scope>
    <source>
        <strain evidence="3">cv. Nipponbare</strain>
    </source>
</reference>
<evidence type="ECO:0000256" key="1">
    <source>
        <dbReference type="SAM" id="MobiDB-lite"/>
    </source>
</evidence>
<reference evidence="2 3" key="2">
    <citation type="journal article" date="2013" name="Plant Cell Physiol.">
        <title>Rice Annotation Project Database (RAP-DB): an integrative and interactive database for rice genomics.</title>
        <authorList>
            <person name="Sakai H."/>
            <person name="Lee S.S."/>
            <person name="Tanaka T."/>
            <person name="Numa H."/>
            <person name="Kim J."/>
            <person name="Kawahara Y."/>
            <person name="Wakimoto H."/>
            <person name="Yang C.C."/>
            <person name="Iwamoto M."/>
            <person name="Abe T."/>
            <person name="Yamada Y."/>
            <person name="Muto A."/>
            <person name="Inokuchi H."/>
            <person name="Ikemura T."/>
            <person name="Matsumoto T."/>
            <person name="Sasaki T."/>
            <person name="Itoh T."/>
        </authorList>
    </citation>
    <scope>NUCLEOTIDE SEQUENCE [LARGE SCALE GENOMIC DNA]</scope>
    <source>
        <strain evidence="3">cv. Nipponbare</strain>
    </source>
</reference>
<accession>A0A0P0XQ71</accession>
<organism evidence="2 3">
    <name type="scientific">Oryza sativa subsp. japonica</name>
    <name type="common">Rice</name>
    <dbReference type="NCBI Taxonomy" id="39947"/>
    <lineage>
        <taxon>Eukaryota</taxon>
        <taxon>Viridiplantae</taxon>
        <taxon>Streptophyta</taxon>
        <taxon>Embryophyta</taxon>
        <taxon>Tracheophyta</taxon>
        <taxon>Spermatophyta</taxon>
        <taxon>Magnoliopsida</taxon>
        <taxon>Liliopsida</taxon>
        <taxon>Poales</taxon>
        <taxon>Poaceae</taxon>
        <taxon>BOP clade</taxon>
        <taxon>Oryzoideae</taxon>
        <taxon>Oryzeae</taxon>
        <taxon>Oryzinae</taxon>
        <taxon>Oryza</taxon>
        <taxon>Oryza sativa</taxon>
    </lineage>
</organism>
<dbReference type="EMBL" id="AP014965">
    <property type="protein sequence ID" value="BAT08920.1"/>
    <property type="molecule type" value="Genomic_DNA"/>
</dbReference>
<feature type="region of interest" description="Disordered" evidence="1">
    <location>
        <begin position="28"/>
        <end position="56"/>
    </location>
</feature>
<feature type="compositionally biased region" description="Basic and acidic residues" evidence="1">
    <location>
        <begin position="85"/>
        <end position="96"/>
    </location>
</feature>
<evidence type="ECO:0000313" key="2">
    <source>
        <dbReference type="EMBL" id="BAT08920.1"/>
    </source>
</evidence>
<name>A0A0P0XQ71_ORYSJ</name>
<gene>
    <name evidence="2" type="ordered locus">Os09g0512300</name>
    <name evidence="2" type="ORF">OSNPB_090512300</name>
</gene>
<feature type="compositionally biased region" description="Acidic residues" evidence="1">
    <location>
        <begin position="101"/>
        <end position="130"/>
    </location>
</feature>
<sequence length="130" mass="14089">MEWAGPSGFCNGDPHVLLPSLLLSPHASNSKRRLLPHPKQSPHRRRSGGEPVAGCCGRIMAGREEDPVAPERAEAAIVAGGVMASREENPAPRDRPIPGGGEEEEEVGEEEEEEEVGEEEEEEDDDDDDE</sequence>
<feature type="region of interest" description="Disordered" evidence="1">
    <location>
        <begin position="79"/>
        <end position="130"/>
    </location>
</feature>
<protein>
    <submittedName>
        <fullName evidence="2">Os09g0512300 protein</fullName>
    </submittedName>
</protein>
<reference evidence="2 3" key="3">
    <citation type="journal article" date="2013" name="Rice">
        <title>Improvement of the Oryza sativa Nipponbare reference genome using next generation sequence and optical map data.</title>
        <authorList>
            <person name="Kawahara Y."/>
            <person name="de la Bastide M."/>
            <person name="Hamilton J.P."/>
            <person name="Kanamori H."/>
            <person name="McCombie W.R."/>
            <person name="Ouyang S."/>
            <person name="Schwartz D.C."/>
            <person name="Tanaka T."/>
            <person name="Wu J."/>
            <person name="Zhou S."/>
            <person name="Childs K.L."/>
            <person name="Davidson R.M."/>
            <person name="Lin H."/>
            <person name="Quesada-Ocampo L."/>
            <person name="Vaillancourt B."/>
            <person name="Sakai H."/>
            <person name="Lee S.S."/>
            <person name="Kim J."/>
            <person name="Numa H."/>
            <person name="Itoh T."/>
            <person name="Buell C.R."/>
            <person name="Matsumoto T."/>
        </authorList>
    </citation>
    <scope>NUCLEOTIDE SEQUENCE [LARGE SCALE GENOMIC DNA]</scope>
    <source>
        <strain evidence="3">cv. Nipponbare</strain>
    </source>
</reference>
<dbReference type="InParanoid" id="A0A0P0XQ71"/>